<name>A0AAV5J685_9ROSI</name>
<evidence type="ECO:0000313" key="2">
    <source>
        <dbReference type="Proteomes" id="UP001054252"/>
    </source>
</evidence>
<accession>A0AAV5J685</accession>
<comment type="caution">
    <text evidence="1">The sequence shown here is derived from an EMBL/GenBank/DDBJ whole genome shotgun (WGS) entry which is preliminary data.</text>
</comment>
<sequence>MMAIESVEAVAIMDLGESSEAEEKMMGIKTTAYLLRHVIHYTPNEVQSHELELRRCVKL</sequence>
<evidence type="ECO:0000313" key="1">
    <source>
        <dbReference type="EMBL" id="GKV06451.1"/>
    </source>
</evidence>
<reference evidence="1 2" key="1">
    <citation type="journal article" date="2021" name="Commun. Biol.">
        <title>The genome of Shorea leprosula (Dipterocarpaceae) highlights the ecological relevance of drought in aseasonal tropical rainforests.</title>
        <authorList>
            <person name="Ng K.K.S."/>
            <person name="Kobayashi M.J."/>
            <person name="Fawcett J.A."/>
            <person name="Hatakeyama M."/>
            <person name="Paape T."/>
            <person name="Ng C.H."/>
            <person name="Ang C.C."/>
            <person name="Tnah L.H."/>
            <person name="Lee C.T."/>
            <person name="Nishiyama T."/>
            <person name="Sese J."/>
            <person name="O'Brien M.J."/>
            <person name="Copetti D."/>
            <person name="Mohd Noor M.I."/>
            <person name="Ong R.C."/>
            <person name="Putra M."/>
            <person name="Sireger I.Z."/>
            <person name="Indrioko S."/>
            <person name="Kosugi Y."/>
            <person name="Izuno A."/>
            <person name="Isagi Y."/>
            <person name="Lee S.L."/>
            <person name="Shimizu K.K."/>
        </authorList>
    </citation>
    <scope>NUCLEOTIDE SEQUENCE [LARGE SCALE GENOMIC DNA]</scope>
    <source>
        <strain evidence="1">214</strain>
    </source>
</reference>
<proteinExistence type="predicted"/>
<dbReference type="AlphaFoldDB" id="A0AAV5J685"/>
<dbReference type="Proteomes" id="UP001054252">
    <property type="component" value="Unassembled WGS sequence"/>
</dbReference>
<protein>
    <submittedName>
        <fullName evidence="1">Uncharacterized protein</fullName>
    </submittedName>
</protein>
<gene>
    <name evidence="1" type="ORF">SLEP1_g18349</name>
</gene>
<dbReference type="EMBL" id="BPVZ01000025">
    <property type="protein sequence ID" value="GKV06451.1"/>
    <property type="molecule type" value="Genomic_DNA"/>
</dbReference>
<keyword evidence="2" id="KW-1185">Reference proteome</keyword>
<organism evidence="1 2">
    <name type="scientific">Rubroshorea leprosula</name>
    <dbReference type="NCBI Taxonomy" id="152421"/>
    <lineage>
        <taxon>Eukaryota</taxon>
        <taxon>Viridiplantae</taxon>
        <taxon>Streptophyta</taxon>
        <taxon>Embryophyta</taxon>
        <taxon>Tracheophyta</taxon>
        <taxon>Spermatophyta</taxon>
        <taxon>Magnoliopsida</taxon>
        <taxon>eudicotyledons</taxon>
        <taxon>Gunneridae</taxon>
        <taxon>Pentapetalae</taxon>
        <taxon>rosids</taxon>
        <taxon>malvids</taxon>
        <taxon>Malvales</taxon>
        <taxon>Dipterocarpaceae</taxon>
        <taxon>Rubroshorea</taxon>
    </lineage>
</organism>